<dbReference type="PROSITE" id="PS50096">
    <property type="entry name" value="IQ"/>
    <property type="match status" value="1"/>
</dbReference>
<name>A0A161Z576_PSEFL</name>
<sequence length="805" mass="91654">MTNEYYEYLYSPANRPQWLEQVSITNQLHYGGLEQQLIANRVDLERQLRGHINVQVYARNLASQFLQLEFDSSLDPDTLMTISQYEFDEADCKIRQEDKRSLTDLLLWGLHEKGRRASITLEGEGIPIGLNQQWLEENWNGDVRASYGRDLRAAYERSAVLAAMKNVTRDQLLLSAFTAKLRGHLNDTNLQRIELAVNGYTNMTLAPLTLMGDGVRNTRPFAELVAIGSRSPSQDDWLLYAPDSPGGQDWYELPGFRQLDGEICSWMAKPEGQAYLVWRSHALDREVIAGYLKKISQRPDLWRGIQPVPTPYTGPEVLNTVVFNHRAWLVAQEESQTPYYYRTASDELRQTFTRINTELKALKTVEVREGGFITYERFCHQLIKQRVEEILLGRGDVVAIDPDRIYVQISHEQQMTLTRLIADETHFYAGNADRDKYPRFTMATDHPPLDKLDIRDIAGWSRTLRAGEQYIDMLRTTHVNRSHPEGIFKRKIYMGIMKRQMTVAAMQALFTGCLTRKHFEELKKVIAAFDHPQLAWPVGEAPGDVPHSALFKLHLKKRLVVGVFVFRLRIAGTIEQYLFTPDAPDGYEIRPFKDFVSAVKTRGLGDYLYDRVHEKYQPGVGAYLTDLEQLAHFTEAPELERNSRVTDLYDCYSDVVYKIISDVDAKTQSLEEIITGLVYNAVLTAVSVIGIVYPPVSIALSAALLTKNLVQGAEAYSEGNRAKALIHFRDALIELALLGKAGYVGSQPTKIQKDLIGLLGDVYTVEWFFSQATGQPRLHERVLEVIQQVLDDPQSATSKTTIIQR</sequence>
<comment type="caution">
    <text evidence="2">The sequence shown here is derived from an EMBL/GenBank/DDBJ whole genome shotgun (WGS) entry which is preliminary data.</text>
</comment>
<dbReference type="Proteomes" id="UP000076489">
    <property type="component" value="Unassembled WGS sequence"/>
</dbReference>
<dbReference type="EMBL" id="LUKJ01000003">
    <property type="protein sequence ID" value="KZN16452.1"/>
    <property type="molecule type" value="Genomic_DNA"/>
</dbReference>
<proteinExistence type="predicted"/>
<organism evidence="2 3">
    <name type="scientific">Pseudomonas fluorescens</name>
    <dbReference type="NCBI Taxonomy" id="294"/>
    <lineage>
        <taxon>Bacteria</taxon>
        <taxon>Pseudomonadati</taxon>
        <taxon>Pseudomonadota</taxon>
        <taxon>Gammaproteobacteria</taxon>
        <taxon>Pseudomonadales</taxon>
        <taxon>Pseudomonadaceae</taxon>
        <taxon>Pseudomonas</taxon>
    </lineage>
</organism>
<reference evidence="3" key="1">
    <citation type="submission" date="2016-03" db="EMBL/GenBank/DDBJ databases">
        <authorList>
            <person name="Ray J."/>
            <person name="Price M."/>
            <person name="Deutschbauer A."/>
        </authorList>
    </citation>
    <scope>NUCLEOTIDE SEQUENCE [LARGE SCALE GENOMIC DNA]</scope>
    <source>
        <strain evidence="3">FW300-N1B4</strain>
    </source>
</reference>
<protein>
    <recommendedName>
        <fullName evidence="1">Dermonecrotic toxin N-terminal domain-containing protein</fullName>
    </recommendedName>
</protein>
<feature type="domain" description="Dermonecrotic toxin N-terminal" evidence="1">
    <location>
        <begin position="53"/>
        <end position="276"/>
    </location>
</feature>
<gene>
    <name evidence="2" type="ORF">A1D17_09880</name>
</gene>
<dbReference type="Pfam" id="PF20178">
    <property type="entry name" value="ToxA_N"/>
    <property type="match status" value="1"/>
</dbReference>
<dbReference type="RefSeq" id="WP_063341521.1">
    <property type="nucleotide sequence ID" value="NZ_LUKJ01000003.1"/>
</dbReference>
<dbReference type="InterPro" id="IPR046673">
    <property type="entry name" value="ToxA_N"/>
</dbReference>
<evidence type="ECO:0000313" key="3">
    <source>
        <dbReference type="Proteomes" id="UP000076489"/>
    </source>
</evidence>
<evidence type="ECO:0000313" key="2">
    <source>
        <dbReference type="EMBL" id="KZN16452.1"/>
    </source>
</evidence>
<evidence type="ECO:0000259" key="1">
    <source>
        <dbReference type="Pfam" id="PF20178"/>
    </source>
</evidence>
<reference evidence="2 3" key="2">
    <citation type="journal article" date="2018" name="Nature">
        <title>Mutant phenotypes for thousands of bacterial genes of unknown function.</title>
        <authorList>
            <person name="Price M.N."/>
            <person name="Wetmore K.M."/>
            <person name="Waters R.J."/>
            <person name="Callaghan M."/>
            <person name="Ray J."/>
            <person name="Liu H."/>
            <person name="Kuehl J.V."/>
            <person name="Melnyk R.A."/>
            <person name="Lamson J.S."/>
            <person name="Suh Y."/>
            <person name="Carlson H.K."/>
            <person name="Esquivel Z."/>
            <person name="Sadeeshkumar H."/>
            <person name="Chakraborty R."/>
            <person name="Zane G.M."/>
            <person name="Rubin B.E."/>
            <person name="Wall J.D."/>
            <person name="Visel A."/>
            <person name="Bristow J."/>
            <person name="Blow M.J."/>
            <person name="Arkin A.P."/>
            <person name="Deutschbauer A.M."/>
        </authorList>
    </citation>
    <scope>NUCLEOTIDE SEQUENCE [LARGE SCALE GENOMIC DNA]</scope>
    <source>
        <strain evidence="2 3">FW300-N1B4</strain>
    </source>
</reference>
<dbReference type="AlphaFoldDB" id="A0A161Z576"/>
<accession>A0A161Z576</accession>
<dbReference type="OrthoDB" id="6992712at2"/>